<keyword evidence="1" id="KW-0812">Transmembrane</keyword>
<gene>
    <name evidence="2" type="ORF">ACFQ2J_12030</name>
</gene>
<protein>
    <submittedName>
        <fullName evidence="2">Uncharacterized protein</fullName>
    </submittedName>
</protein>
<dbReference type="Proteomes" id="UP001596990">
    <property type="component" value="Unassembled WGS sequence"/>
</dbReference>
<organism evidence="2 3">
    <name type="scientific">Thalassobacillus hwangdonensis</name>
    <dbReference type="NCBI Taxonomy" id="546108"/>
    <lineage>
        <taxon>Bacteria</taxon>
        <taxon>Bacillati</taxon>
        <taxon>Bacillota</taxon>
        <taxon>Bacilli</taxon>
        <taxon>Bacillales</taxon>
        <taxon>Bacillaceae</taxon>
        <taxon>Thalassobacillus</taxon>
    </lineage>
</organism>
<reference evidence="3" key="1">
    <citation type="journal article" date="2019" name="Int. J. Syst. Evol. Microbiol.">
        <title>The Global Catalogue of Microorganisms (GCM) 10K type strain sequencing project: providing services to taxonomists for standard genome sequencing and annotation.</title>
        <authorList>
            <consortium name="The Broad Institute Genomics Platform"/>
            <consortium name="The Broad Institute Genome Sequencing Center for Infectious Disease"/>
            <person name="Wu L."/>
            <person name="Ma J."/>
        </authorList>
    </citation>
    <scope>NUCLEOTIDE SEQUENCE [LARGE SCALE GENOMIC DNA]</scope>
    <source>
        <strain evidence="3">CCUG 56607</strain>
    </source>
</reference>
<keyword evidence="3" id="KW-1185">Reference proteome</keyword>
<keyword evidence="1" id="KW-1133">Transmembrane helix</keyword>
<evidence type="ECO:0000313" key="2">
    <source>
        <dbReference type="EMBL" id="MFD1019905.1"/>
    </source>
</evidence>
<keyword evidence="1" id="KW-0472">Membrane</keyword>
<evidence type="ECO:0000256" key="1">
    <source>
        <dbReference type="SAM" id="Phobius"/>
    </source>
</evidence>
<comment type="caution">
    <text evidence="2">The sequence shown here is derived from an EMBL/GenBank/DDBJ whole genome shotgun (WGS) entry which is preliminary data.</text>
</comment>
<feature type="transmembrane region" description="Helical" evidence="1">
    <location>
        <begin position="12"/>
        <end position="38"/>
    </location>
</feature>
<sequence>MIWHHLLHSVRFPFVLFFSFTALSLLTFQTIEITQAFIDYFIETFRRK</sequence>
<name>A0ABW3L1R0_9BACI</name>
<dbReference type="RefSeq" id="WP_386060577.1">
    <property type="nucleotide sequence ID" value="NZ_JBHTKL010000005.1"/>
</dbReference>
<dbReference type="EMBL" id="JBHTKL010000005">
    <property type="protein sequence ID" value="MFD1019905.1"/>
    <property type="molecule type" value="Genomic_DNA"/>
</dbReference>
<accession>A0ABW3L1R0</accession>
<proteinExistence type="predicted"/>
<evidence type="ECO:0000313" key="3">
    <source>
        <dbReference type="Proteomes" id="UP001596990"/>
    </source>
</evidence>